<protein>
    <submittedName>
        <fullName evidence="3">Copper amine oxidase</fullName>
    </submittedName>
</protein>
<dbReference type="SUPFAM" id="SSF52266">
    <property type="entry name" value="SGNH hydrolase"/>
    <property type="match status" value="1"/>
</dbReference>
<dbReference type="Pfam" id="PF07833">
    <property type="entry name" value="Cu_amine_oxidN1"/>
    <property type="match status" value="1"/>
</dbReference>
<comment type="caution">
    <text evidence="3">The sequence shown here is derived from an EMBL/GenBank/DDBJ whole genome shotgun (WGS) entry which is preliminary data.</text>
</comment>
<evidence type="ECO:0000313" key="4">
    <source>
        <dbReference type="Proteomes" id="UP000187172"/>
    </source>
</evidence>
<dbReference type="PANTHER" id="PTHR30383">
    <property type="entry name" value="THIOESTERASE 1/PROTEASE 1/LYSOPHOSPHOLIPASE L1"/>
    <property type="match status" value="1"/>
</dbReference>
<gene>
    <name evidence="3" type="ORF">BK138_30935</name>
</gene>
<dbReference type="STRING" id="297318.BK138_30935"/>
<dbReference type="RefSeq" id="WP_076175783.1">
    <property type="nucleotide sequence ID" value="NZ_MRTP01000016.1"/>
</dbReference>
<dbReference type="AlphaFoldDB" id="A0A1R1EAD8"/>
<dbReference type="GO" id="GO:0004622">
    <property type="term" value="F:phosphatidylcholine lysophospholipase activity"/>
    <property type="evidence" value="ECO:0007669"/>
    <property type="project" value="TreeGrafter"/>
</dbReference>
<dbReference type="EMBL" id="MRTP01000016">
    <property type="protein sequence ID" value="OMF48777.1"/>
    <property type="molecule type" value="Genomic_DNA"/>
</dbReference>
<dbReference type="InterPro" id="IPR036582">
    <property type="entry name" value="Mao_N_sf"/>
</dbReference>
<dbReference type="InterPro" id="IPR036514">
    <property type="entry name" value="SGNH_hydro_sf"/>
</dbReference>
<keyword evidence="4" id="KW-1185">Reference proteome</keyword>
<dbReference type="InterPro" id="IPR001087">
    <property type="entry name" value="GDSL"/>
</dbReference>
<reference evidence="3 4" key="1">
    <citation type="submission" date="2016-11" db="EMBL/GenBank/DDBJ databases">
        <title>Paenibacillus species isolates.</title>
        <authorList>
            <person name="Beno S.M."/>
        </authorList>
    </citation>
    <scope>NUCLEOTIDE SEQUENCE [LARGE SCALE GENOMIC DNA]</scope>
    <source>
        <strain evidence="3 4">FSL R5-0378</strain>
    </source>
</reference>
<evidence type="ECO:0000259" key="2">
    <source>
        <dbReference type="Pfam" id="PF07833"/>
    </source>
</evidence>
<dbReference type="Gene3D" id="3.40.50.1110">
    <property type="entry name" value="SGNH hydrolase"/>
    <property type="match status" value="1"/>
</dbReference>
<sequence length="420" mass="44044">MLRTVHKYIGSLSAALLSSALVLSAAGAAPASSPQAAAKEPYRIVAFGDSLTVGYEPGKGEKDVPYGFVDRLQEQGLLHGRTETLNVGIAGLKSQGLQNFVEAVAAGQPIGAEAIQPNLPDPRTAQIGAAAPQTQAAVKAADAITITIGGNDMSQLLETGSQMTDQQLSDRVQELFKLYSDSMKVVLDDLHGLNPDALIVVADQYQPMPEIADKALYPKLGQAAQAFTDVIDRMAASYQSQGVNVKVAHVAKEFVGGEGTMTHIIADRDIHPNQMGYEAMAKVFSEVIWGGYTKLVVHEAGAPMGIIVGGKELNTPYKPVIKNGANFVAIQDIVNAVGATSKWDGKTSSATISYAGNTVVITIGASTVKVNGQPVAVGAPAFLNKVGKESKTYVPLAALAQGLGFDVQYVAKLRTAFINP</sequence>
<keyword evidence="1" id="KW-0732">Signal</keyword>
<evidence type="ECO:0000256" key="1">
    <source>
        <dbReference type="SAM" id="SignalP"/>
    </source>
</evidence>
<organism evidence="3 4">
    <name type="scientific">Paenibacillus rhizosphaerae</name>
    <dbReference type="NCBI Taxonomy" id="297318"/>
    <lineage>
        <taxon>Bacteria</taxon>
        <taxon>Bacillati</taxon>
        <taxon>Bacillota</taxon>
        <taxon>Bacilli</taxon>
        <taxon>Bacillales</taxon>
        <taxon>Paenibacillaceae</taxon>
        <taxon>Paenibacillus</taxon>
    </lineage>
</organism>
<dbReference type="PANTHER" id="PTHR30383:SF5">
    <property type="entry name" value="SGNH HYDROLASE-TYPE ESTERASE DOMAIN-CONTAINING PROTEIN"/>
    <property type="match status" value="1"/>
</dbReference>
<evidence type="ECO:0000313" key="3">
    <source>
        <dbReference type="EMBL" id="OMF48777.1"/>
    </source>
</evidence>
<dbReference type="Proteomes" id="UP000187172">
    <property type="component" value="Unassembled WGS sequence"/>
</dbReference>
<name>A0A1R1EAD8_9BACL</name>
<dbReference type="Pfam" id="PF00657">
    <property type="entry name" value="Lipase_GDSL"/>
    <property type="match status" value="1"/>
</dbReference>
<feature type="domain" description="Copper amine oxidase-like N-terminal" evidence="2">
    <location>
        <begin position="308"/>
        <end position="418"/>
    </location>
</feature>
<proteinExistence type="predicted"/>
<dbReference type="InterPro" id="IPR012854">
    <property type="entry name" value="Cu_amine_oxidase-like_N"/>
</dbReference>
<dbReference type="Gene3D" id="3.30.457.10">
    <property type="entry name" value="Copper amine oxidase-like, N-terminal domain"/>
    <property type="match status" value="1"/>
</dbReference>
<feature type="signal peptide" evidence="1">
    <location>
        <begin position="1"/>
        <end position="25"/>
    </location>
</feature>
<dbReference type="InterPro" id="IPR051532">
    <property type="entry name" value="Ester_Hydrolysis_Enzymes"/>
</dbReference>
<dbReference type="SUPFAM" id="SSF55383">
    <property type="entry name" value="Copper amine oxidase, domain N"/>
    <property type="match status" value="1"/>
</dbReference>
<feature type="chain" id="PRO_5039171033" evidence="1">
    <location>
        <begin position="26"/>
        <end position="420"/>
    </location>
</feature>
<accession>A0A1R1EAD8</accession>